<evidence type="ECO:0000313" key="2">
    <source>
        <dbReference type="Proteomes" id="UP001229952"/>
    </source>
</evidence>
<proteinExistence type="predicted"/>
<dbReference type="EMBL" id="CP120992">
    <property type="protein sequence ID" value="WLQ39951.1"/>
    <property type="molecule type" value="Genomic_DNA"/>
</dbReference>
<keyword evidence="2" id="KW-1185">Reference proteome</keyword>
<accession>A0ABY9HZF0</accession>
<reference evidence="1 2" key="1">
    <citation type="submission" date="2023-03" db="EMBL/GenBank/DDBJ databases">
        <title>Isolation and description of six Streptomyces strains from soil environments, able to metabolize different microbial glucans.</title>
        <authorList>
            <person name="Widen T."/>
            <person name="Larsbrink J."/>
        </authorList>
    </citation>
    <scope>NUCLEOTIDE SEQUENCE [LARGE SCALE GENOMIC DNA]</scope>
    <source>
        <strain evidence="1 2">Mut2</strain>
    </source>
</reference>
<protein>
    <submittedName>
        <fullName evidence="1">Uncharacterized protein</fullName>
    </submittedName>
</protein>
<evidence type="ECO:0000313" key="1">
    <source>
        <dbReference type="EMBL" id="WLQ39951.1"/>
    </source>
</evidence>
<gene>
    <name evidence="1" type="ORF">P8A22_07985</name>
</gene>
<dbReference type="RefSeq" id="WP_306086459.1">
    <property type="nucleotide sequence ID" value="NZ_CP120992.1"/>
</dbReference>
<sequence length="65" mass="6864">MDLRTVTASGAADLLPAVNRALDLYPDLVVSAGNDLIDPLTTVSPSHLAQEFLVVGRNPPNPPRT</sequence>
<organism evidence="1 2">
    <name type="scientific">Streptomyces laculatispora</name>
    <dbReference type="NCBI Taxonomy" id="887464"/>
    <lineage>
        <taxon>Bacteria</taxon>
        <taxon>Bacillati</taxon>
        <taxon>Actinomycetota</taxon>
        <taxon>Actinomycetes</taxon>
        <taxon>Kitasatosporales</taxon>
        <taxon>Streptomycetaceae</taxon>
        <taxon>Streptomyces</taxon>
    </lineage>
</organism>
<name>A0ABY9HZF0_9ACTN</name>
<dbReference type="Proteomes" id="UP001229952">
    <property type="component" value="Chromosome"/>
</dbReference>